<evidence type="ECO:0000259" key="15">
    <source>
        <dbReference type="PROSITE" id="PS51199"/>
    </source>
</evidence>
<evidence type="ECO:0000256" key="14">
    <source>
        <dbReference type="RuleBase" id="RU362085"/>
    </source>
</evidence>
<dbReference type="InterPro" id="IPR027417">
    <property type="entry name" value="P-loop_NTPase"/>
</dbReference>
<evidence type="ECO:0000256" key="9">
    <source>
        <dbReference type="ARBA" id="ARBA00023125"/>
    </source>
</evidence>
<comment type="caution">
    <text evidence="16">The sequence shown here is derived from an EMBL/GenBank/DDBJ whole genome shotgun (WGS) entry which is preliminary data.</text>
</comment>
<dbReference type="PANTHER" id="PTHR30153:SF2">
    <property type="entry name" value="REPLICATIVE DNA HELICASE"/>
    <property type="match status" value="1"/>
</dbReference>
<dbReference type="Pfam" id="PF03796">
    <property type="entry name" value="DnaB_C"/>
    <property type="match status" value="1"/>
</dbReference>
<keyword evidence="10" id="KW-0413">Isomerase</keyword>
<dbReference type="NCBIfam" id="TIGR00665">
    <property type="entry name" value="DnaB"/>
    <property type="match status" value="1"/>
</dbReference>
<dbReference type="SUPFAM" id="SSF52540">
    <property type="entry name" value="P-loop containing nucleoside triphosphate hydrolases"/>
    <property type="match status" value="1"/>
</dbReference>
<keyword evidence="9 14" id="KW-0238">DNA-binding</keyword>
<dbReference type="InterPro" id="IPR036185">
    <property type="entry name" value="DNA_heli_DnaB-like_N_sf"/>
</dbReference>
<name>A0ABS7ACG9_9PROT</name>
<evidence type="ECO:0000256" key="10">
    <source>
        <dbReference type="ARBA" id="ARBA00023235"/>
    </source>
</evidence>
<feature type="domain" description="SF4 helicase" evidence="15">
    <location>
        <begin position="187"/>
        <end position="490"/>
    </location>
</feature>
<evidence type="ECO:0000256" key="2">
    <source>
        <dbReference type="ARBA" id="ARBA00011643"/>
    </source>
</evidence>
<evidence type="ECO:0000313" key="17">
    <source>
        <dbReference type="Proteomes" id="UP001196565"/>
    </source>
</evidence>
<dbReference type="PROSITE" id="PS51199">
    <property type="entry name" value="SF4_HELICASE"/>
    <property type="match status" value="1"/>
</dbReference>
<dbReference type="Pfam" id="PF00772">
    <property type="entry name" value="DnaB"/>
    <property type="match status" value="1"/>
</dbReference>
<protein>
    <recommendedName>
        <fullName evidence="13 14">Replicative DNA helicase</fullName>
        <ecNumber evidence="13 14">5.6.2.3</ecNumber>
    </recommendedName>
</protein>
<accession>A0ABS7ACG9</accession>
<gene>
    <name evidence="16" type="primary">dnaB</name>
    <name evidence="16" type="ORF">KPL78_19235</name>
</gene>
<dbReference type="CDD" id="cd00984">
    <property type="entry name" value="DnaB_C"/>
    <property type="match status" value="1"/>
</dbReference>
<dbReference type="EC" id="5.6.2.3" evidence="13 14"/>
<evidence type="ECO:0000256" key="1">
    <source>
        <dbReference type="ARBA" id="ARBA00008428"/>
    </source>
</evidence>
<evidence type="ECO:0000256" key="5">
    <source>
        <dbReference type="ARBA" id="ARBA00022741"/>
    </source>
</evidence>
<evidence type="ECO:0000256" key="13">
    <source>
        <dbReference type="NCBIfam" id="TIGR00665"/>
    </source>
</evidence>
<reference evidence="16 17" key="1">
    <citation type="submission" date="2021-07" db="EMBL/GenBank/DDBJ databases">
        <authorList>
            <person name="So Y."/>
        </authorList>
    </citation>
    <scope>NUCLEOTIDE SEQUENCE [LARGE SCALE GENOMIC DNA]</scope>
    <source>
        <strain evidence="16 17">HJA6</strain>
    </source>
</reference>
<keyword evidence="4 14" id="KW-0235">DNA replication</keyword>
<keyword evidence="6 14" id="KW-0378">Hydrolase</keyword>
<comment type="subunit">
    <text evidence="2">Homohexamer.</text>
</comment>
<dbReference type="PANTHER" id="PTHR30153">
    <property type="entry name" value="REPLICATIVE DNA HELICASE DNAB"/>
    <property type="match status" value="1"/>
</dbReference>
<organism evidence="16 17">
    <name type="scientific">Roseomonas alba</name>
    <dbReference type="NCBI Taxonomy" id="2846776"/>
    <lineage>
        <taxon>Bacteria</taxon>
        <taxon>Pseudomonadati</taxon>
        <taxon>Pseudomonadota</taxon>
        <taxon>Alphaproteobacteria</taxon>
        <taxon>Acetobacterales</taxon>
        <taxon>Roseomonadaceae</taxon>
        <taxon>Roseomonas</taxon>
    </lineage>
</organism>
<keyword evidence="3 14" id="KW-0639">Primosome</keyword>
<proteinExistence type="inferred from homology"/>
<keyword evidence="5 14" id="KW-0547">Nucleotide-binding</keyword>
<dbReference type="InterPro" id="IPR007694">
    <property type="entry name" value="DNA_helicase_DnaB-like_C"/>
</dbReference>
<dbReference type="InterPro" id="IPR016136">
    <property type="entry name" value="DNA_helicase_N/primase_C"/>
</dbReference>
<keyword evidence="8 14" id="KW-0067">ATP-binding</keyword>
<sequence>MTDPVIGLSLRTPPANLEAEQALLGALLANNKAYERVADIVRAEHFADAVHATIYAAIARRIDTGQLADVVTLRQDFEHSGLLDDAGGPAYLAQLLSAMVGIINADAYARVIRDAWLRRELINTGEVAVNLAFGAEAGVDADAALERVESSLFALGEQAKGRGKGDLADASAIAAQVEAAHFRAVEAKGGLVGLASGYRGFDRLKGGMIGGEFILIGARPAMGKTALAAGITARVAAQQEPVLFVSAEMPSYQVQARMVAAKANLPLQAVLRAFVFDPGSNHGRGLSQRETDAFIEANRAVAALPITWDARARPTVASIRTRARRLKARRGLGLIVVDYLQLLSPGTEGGQGGNRNQELTAISADLKGLAVELDVPVISLSQLSRAVEQREDKRPVMSDLRDSGSLEQDADVIAFLYREEYYLKANPPKRRETEKEEKLAERTDAWRRALADTAGVGELIVAKHRQGATGTVRLRWADRLTWFFDEQEGGGDTPPGGQE</sequence>
<dbReference type="EMBL" id="JAHYBZ010000007">
    <property type="protein sequence ID" value="MBW6400003.1"/>
    <property type="molecule type" value="Genomic_DNA"/>
</dbReference>
<evidence type="ECO:0000256" key="3">
    <source>
        <dbReference type="ARBA" id="ARBA00022515"/>
    </source>
</evidence>
<evidence type="ECO:0000256" key="4">
    <source>
        <dbReference type="ARBA" id="ARBA00022705"/>
    </source>
</evidence>
<evidence type="ECO:0000313" key="16">
    <source>
        <dbReference type="EMBL" id="MBW6400003.1"/>
    </source>
</evidence>
<keyword evidence="17" id="KW-1185">Reference proteome</keyword>
<dbReference type="GO" id="GO:0003678">
    <property type="term" value="F:DNA helicase activity"/>
    <property type="evidence" value="ECO:0007669"/>
    <property type="project" value="UniProtKB-EC"/>
</dbReference>
<evidence type="ECO:0000256" key="7">
    <source>
        <dbReference type="ARBA" id="ARBA00022806"/>
    </source>
</evidence>
<comment type="similarity">
    <text evidence="1 14">Belongs to the helicase family. DnaB subfamily.</text>
</comment>
<dbReference type="Proteomes" id="UP001196565">
    <property type="component" value="Unassembled WGS sequence"/>
</dbReference>
<dbReference type="InterPro" id="IPR007693">
    <property type="entry name" value="DNA_helicase_DnaB-like_N"/>
</dbReference>
<comment type="function">
    <text evidence="11 14">The main replicative DNA helicase, it participates in initiation and elongation during chromosome replication. Travels ahead of the DNA replisome, separating dsDNA into templates for DNA synthesis. A processive ATP-dependent 5'-3' DNA helicase it has DNA-dependent ATPase activity.</text>
</comment>
<evidence type="ECO:0000256" key="6">
    <source>
        <dbReference type="ARBA" id="ARBA00022801"/>
    </source>
</evidence>
<dbReference type="InterPro" id="IPR007692">
    <property type="entry name" value="DNA_helicase_DnaB"/>
</dbReference>
<dbReference type="Gene3D" id="1.10.860.10">
    <property type="entry name" value="DNAb Helicase, Chain A"/>
    <property type="match status" value="1"/>
</dbReference>
<dbReference type="SUPFAM" id="SSF48024">
    <property type="entry name" value="N-terminal domain of DnaB helicase"/>
    <property type="match status" value="1"/>
</dbReference>
<dbReference type="Gene3D" id="3.40.50.300">
    <property type="entry name" value="P-loop containing nucleotide triphosphate hydrolases"/>
    <property type="match status" value="1"/>
</dbReference>
<comment type="catalytic activity">
    <reaction evidence="12 14">
        <text>ATP + H2O = ADP + phosphate + H(+)</text>
        <dbReference type="Rhea" id="RHEA:13065"/>
        <dbReference type="ChEBI" id="CHEBI:15377"/>
        <dbReference type="ChEBI" id="CHEBI:15378"/>
        <dbReference type="ChEBI" id="CHEBI:30616"/>
        <dbReference type="ChEBI" id="CHEBI:43474"/>
        <dbReference type="ChEBI" id="CHEBI:456216"/>
        <dbReference type="EC" id="5.6.2.3"/>
    </reaction>
</comment>
<evidence type="ECO:0000256" key="12">
    <source>
        <dbReference type="ARBA" id="ARBA00048954"/>
    </source>
</evidence>
<evidence type="ECO:0000256" key="8">
    <source>
        <dbReference type="ARBA" id="ARBA00022840"/>
    </source>
</evidence>
<dbReference type="RefSeq" id="WP_219764619.1">
    <property type="nucleotide sequence ID" value="NZ_JAHYBZ010000007.1"/>
</dbReference>
<keyword evidence="7 14" id="KW-0347">Helicase</keyword>
<dbReference type="GO" id="GO:0016787">
    <property type="term" value="F:hydrolase activity"/>
    <property type="evidence" value="ECO:0007669"/>
    <property type="project" value="UniProtKB-KW"/>
</dbReference>
<evidence type="ECO:0000256" key="11">
    <source>
        <dbReference type="ARBA" id="ARBA00044932"/>
    </source>
</evidence>